<dbReference type="GO" id="GO:0072659">
    <property type="term" value="P:protein localization to plasma membrane"/>
    <property type="evidence" value="ECO:0007669"/>
    <property type="project" value="TreeGrafter"/>
</dbReference>
<dbReference type="GO" id="GO:0005886">
    <property type="term" value="C:plasma membrane"/>
    <property type="evidence" value="ECO:0007669"/>
    <property type="project" value="TreeGrafter"/>
</dbReference>
<dbReference type="GO" id="GO:0005544">
    <property type="term" value="F:calcium-dependent phospholipid binding"/>
    <property type="evidence" value="ECO:0007669"/>
    <property type="project" value="InterPro"/>
</dbReference>
<dbReference type="GO" id="GO:0005509">
    <property type="term" value="F:calcium ion binding"/>
    <property type="evidence" value="ECO:0007669"/>
    <property type="project" value="TreeGrafter"/>
</dbReference>
<sequence length="225" mass="25433">MLRDLCDTYIIYSQSSTAVFLAALPVPPVLKVTGRRLSTEEDKRLTEIQKQILETTNKNRASFRLTDAVHLQHVPKTTPPPSPSHDASAITTGEGQDEAPKAELDLCTGPKDAYVVEVDDKKDEDVVAVLLDEPAPDAVQRKALSDEDVRTNQQFAKLFEDTIKSFWFKLRNLSPCCLSNVHFDIEIPEDDNIQLIREPHRALMLELSPMSFFFPLKRSQKLQVM</sequence>
<organism evidence="3 4">
    <name type="scientific">Acropora cervicornis</name>
    <name type="common">Staghorn coral</name>
    <dbReference type="NCBI Taxonomy" id="6130"/>
    <lineage>
        <taxon>Eukaryota</taxon>
        <taxon>Metazoa</taxon>
        <taxon>Cnidaria</taxon>
        <taxon>Anthozoa</taxon>
        <taxon>Hexacorallia</taxon>
        <taxon>Scleractinia</taxon>
        <taxon>Astrocoeniina</taxon>
        <taxon>Acroporidae</taxon>
        <taxon>Acropora</taxon>
    </lineage>
</organism>
<evidence type="ECO:0000313" key="3">
    <source>
        <dbReference type="EMBL" id="KAK2569230.1"/>
    </source>
</evidence>
<dbReference type="PANTHER" id="PTHR37412">
    <property type="entry name" value="C2 DOMAIN-CONTAINING PROTEIN 5"/>
    <property type="match status" value="1"/>
</dbReference>
<proteinExistence type="predicted"/>
<evidence type="ECO:0000259" key="2">
    <source>
        <dbReference type="Pfam" id="PF23028"/>
    </source>
</evidence>
<dbReference type="GO" id="GO:0090314">
    <property type="term" value="P:positive regulation of protein targeting to membrane"/>
    <property type="evidence" value="ECO:0007669"/>
    <property type="project" value="TreeGrafter"/>
</dbReference>
<feature type="domain" description="C2" evidence="2">
    <location>
        <begin position="139"/>
        <end position="196"/>
    </location>
</feature>
<dbReference type="Proteomes" id="UP001249851">
    <property type="component" value="Unassembled WGS sequence"/>
</dbReference>
<keyword evidence="4" id="KW-1185">Reference proteome</keyword>
<dbReference type="EMBL" id="JARQWQ010000010">
    <property type="protein sequence ID" value="KAK2569230.1"/>
    <property type="molecule type" value="Genomic_DNA"/>
</dbReference>
<reference evidence="3" key="1">
    <citation type="journal article" date="2023" name="G3 (Bethesda)">
        <title>Whole genome assembly and annotation of the endangered Caribbean coral Acropora cervicornis.</title>
        <authorList>
            <person name="Selwyn J.D."/>
            <person name="Vollmer S.V."/>
        </authorList>
    </citation>
    <scope>NUCLEOTIDE SEQUENCE</scope>
    <source>
        <strain evidence="3">K2</strain>
    </source>
</reference>
<dbReference type="GO" id="GO:0031340">
    <property type="term" value="P:positive regulation of vesicle fusion"/>
    <property type="evidence" value="ECO:0007669"/>
    <property type="project" value="TreeGrafter"/>
</dbReference>
<evidence type="ECO:0000313" key="4">
    <source>
        <dbReference type="Proteomes" id="UP001249851"/>
    </source>
</evidence>
<name>A0AAD9QY27_ACRCE</name>
<evidence type="ECO:0000256" key="1">
    <source>
        <dbReference type="SAM" id="MobiDB-lite"/>
    </source>
</evidence>
<accession>A0AAD9QY27</accession>
<dbReference type="InterPro" id="IPR038983">
    <property type="entry name" value="C2CD5"/>
</dbReference>
<dbReference type="InterPro" id="IPR056430">
    <property type="entry name" value="C2CD5_YbjQ-like_dom"/>
</dbReference>
<dbReference type="PANTHER" id="PTHR37412:SF2">
    <property type="entry name" value="C2 DOMAIN-CONTAINING PROTEIN 5"/>
    <property type="match status" value="1"/>
</dbReference>
<feature type="region of interest" description="Disordered" evidence="1">
    <location>
        <begin position="74"/>
        <end position="104"/>
    </location>
</feature>
<comment type="caution">
    <text evidence="3">The sequence shown here is derived from an EMBL/GenBank/DDBJ whole genome shotgun (WGS) entry which is preliminary data.</text>
</comment>
<dbReference type="Pfam" id="PF23028">
    <property type="entry name" value="YbjQ_3"/>
    <property type="match status" value="1"/>
</dbReference>
<dbReference type="GO" id="GO:0065002">
    <property type="term" value="P:intracellular protein transmembrane transport"/>
    <property type="evidence" value="ECO:0007669"/>
    <property type="project" value="TreeGrafter"/>
</dbReference>
<dbReference type="AlphaFoldDB" id="A0AAD9QY27"/>
<dbReference type="GO" id="GO:0010828">
    <property type="term" value="P:positive regulation of D-glucose transmembrane transport"/>
    <property type="evidence" value="ECO:0007669"/>
    <property type="project" value="TreeGrafter"/>
</dbReference>
<protein>
    <submittedName>
        <fullName evidence="3">C2 domain-containing protein 5</fullName>
    </submittedName>
</protein>
<reference evidence="3" key="2">
    <citation type="journal article" date="2023" name="Science">
        <title>Genomic signatures of disease resistance in endangered staghorn corals.</title>
        <authorList>
            <person name="Vollmer S.V."/>
            <person name="Selwyn J.D."/>
            <person name="Despard B.A."/>
            <person name="Roesel C.L."/>
        </authorList>
    </citation>
    <scope>NUCLEOTIDE SEQUENCE</scope>
    <source>
        <strain evidence="3">K2</strain>
    </source>
</reference>
<gene>
    <name evidence="3" type="ORF">P5673_006132</name>
</gene>